<dbReference type="PANTHER" id="PTHR40047">
    <property type="entry name" value="UPF0703 PROTEIN YCGQ"/>
    <property type="match status" value="1"/>
</dbReference>
<dbReference type="InterPro" id="IPR015402">
    <property type="entry name" value="DUF1980"/>
</dbReference>
<dbReference type="Pfam" id="PF21537">
    <property type="entry name" value="DUF1980_C"/>
    <property type="match status" value="1"/>
</dbReference>
<keyword evidence="1" id="KW-1133">Transmembrane helix</keyword>
<gene>
    <name evidence="3" type="ORF">WN50_01865</name>
</gene>
<dbReference type="PATRIC" id="fig|1637645.4.peg.3460"/>
<evidence type="ECO:0000256" key="1">
    <source>
        <dbReference type="SAM" id="Phobius"/>
    </source>
</evidence>
<evidence type="ECO:0000259" key="2">
    <source>
        <dbReference type="Pfam" id="PF21537"/>
    </source>
</evidence>
<dbReference type="Proteomes" id="UP000033607">
    <property type="component" value="Unassembled WGS sequence"/>
</dbReference>
<feature type="transmembrane region" description="Helical" evidence="1">
    <location>
        <begin position="20"/>
        <end position="41"/>
    </location>
</feature>
<dbReference type="OrthoDB" id="9770408at2"/>
<dbReference type="RefSeq" id="WP_046276794.1">
    <property type="nucleotide sequence ID" value="NZ_LATL02000177.1"/>
</dbReference>
<dbReference type="InterPro" id="IPR052955">
    <property type="entry name" value="UPF0703_membrane_permease"/>
</dbReference>
<protein>
    <submittedName>
        <fullName evidence="3">Membrane protein</fullName>
    </submittedName>
</protein>
<organism evidence="3 4">
    <name type="scientific">Limnoraphis robusta CS-951</name>
    <dbReference type="NCBI Taxonomy" id="1637645"/>
    <lineage>
        <taxon>Bacteria</taxon>
        <taxon>Bacillati</taxon>
        <taxon>Cyanobacteriota</taxon>
        <taxon>Cyanophyceae</taxon>
        <taxon>Oscillatoriophycideae</taxon>
        <taxon>Oscillatoriales</taxon>
        <taxon>Sirenicapillariaceae</taxon>
        <taxon>Limnoraphis</taxon>
    </lineage>
</organism>
<dbReference type="AlphaFoldDB" id="A0A0F5YLE5"/>
<name>A0A0F5YLE5_9CYAN</name>
<evidence type="ECO:0000313" key="4">
    <source>
        <dbReference type="Proteomes" id="UP000033607"/>
    </source>
</evidence>
<feature type="domain" description="DUF1980" evidence="2">
    <location>
        <begin position="163"/>
        <end position="269"/>
    </location>
</feature>
<keyword evidence="1" id="KW-0812">Transmembrane</keyword>
<accession>A0A0F5YLE5</accession>
<reference evidence="3 4" key="1">
    <citation type="submission" date="2015-06" db="EMBL/GenBank/DDBJ databases">
        <title>Draft genome assembly of filamentous brackish cyanobacterium Limnoraphis robusta strain CS-951.</title>
        <authorList>
            <person name="Willis A."/>
            <person name="Parks M."/>
            <person name="Burford M.A."/>
        </authorList>
    </citation>
    <scope>NUCLEOTIDE SEQUENCE [LARGE SCALE GENOMIC DNA]</scope>
    <source>
        <strain evidence="3 4">CS-951</strain>
    </source>
</reference>
<comment type="caution">
    <text evidence="3">The sequence shown here is derived from an EMBL/GenBank/DDBJ whole genome shotgun (WGS) entry which is preliminary data.</text>
</comment>
<feature type="transmembrane region" description="Helical" evidence="1">
    <location>
        <begin position="97"/>
        <end position="117"/>
    </location>
</feature>
<feature type="transmembrane region" description="Helical" evidence="1">
    <location>
        <begin position="53"/>
        <end position="76"/>
    </location>
</feature>
<proteinExistence type="predicted"/>
<dbReference type="NCBIfam" id="TIGR03943">
    <property type="entry name" value="TIGR03943 family putative permease subunit"/>
    <property type="match status" value="1"/>
</dbReference>
<sequence length="269" mass="30621">MIDRRFTAVRRRLTPLWQKVQPWLDPIAILAWGILLLKYWITGKLNILIHPNYFILTIIGGIGLLGIGTVKFYQVLQTDSLESEIPKKSQTLQHISLFPPGWSSLIFLAAAILGLWITPKTFGSHTALQRGLTESLPVTRTQPQEFRTAAKPEERSLIEWVRMLNVNPEPDSYTDQKAKVTGFIIYPPSLPPEYLWLSRFVITCCAADAYPVGLPVLLPANTLRQDYPQDSWLEVVGQMITQTIDGERRLTIKATKLTPIPEPRNPYEY</sequence>
<evidence type="ECO:0000313" key="3">
    <source>
        <dbReference type="EMBL" id="KKD39706.1"/>
    </source>
</evidence>
<dbReference type="PANTHER" id="PTHR40047:SF1">
    <property type="entry name" value="UPF0703 PROTEIN YCGQ"/>
    <property type="match status" value="1"/>
</dbReference>
<keyword evidence="1" id="KW-0472">Membrane</keyword>
<dbReference type="InterPro" id="IPR048447">
    <property type="entry name" value="DUF1980_C"/>
</dbReference>
<dbReference type="EMBL" id="LATL02000177">
    <property type="protein sequence ID" value="KKD39706.1"/>
    <property type="molecule type" value="Genomic_DNA"/>
</dbReference>